<keyword evidence="2" id="KW-1185">Reference proteome</keyword>
<dbReference type="Proteomes" id="UP000245086">
    <property type="component" value="Unassembled WGS sequence"/>
</dbReference>
<reference evidence="1 2" key="1">
    <citation type="journal article" date="2018" name="Genome Announc.">
        <title>Draft Genome Sequence of "Candidatus Phycosocius bacilliformis," an Alphaproteobacterial Ectosymbiont of the Hydrocarbon-Producing Green Alga Botryococcus braunii.</title>
        <authorList>
            <person name="Tanabe Y."/>
            <person name="Yamaguchi H."/>
            <person name="Watanabe M.M."/>
        </authorList>
    </citation>
    <scope>NUCLEOTIDE SEQUENCE [LARGE SCALE GENOMIC DNA]</scope>
    <source>
        <strain evidence="1 2">BOTRYCO-2</strain>
    </source>
</reference>
<accession>A0A2P2EDC6</accession>
<protein>
    <submittedName>
        <fullName evidence="1">Uncharacterized protein</fullName>
    </submittedName>
</protein>
<dbReference type="EMBL" id="BFBR01000010">
    <property type="protein sequence ID" value="GBF59069.1"/>
    <property type="molecule type" value="Genomic_DNA"/>
</dbReference>
<dbReference type="AlphaFoldDB" id="A0A2P2EDC6"/>
<comment type="caution">
    <text evidence="1">The sequence shown here is derived from an EMBL/GenBank/DDBJ whole genome shotgun (WGS) entry which is preliminary data.</text>
</comment>
<gene>
    <name evidence="1" type="ORF">PbB2_02761</name>
</gene>
<organism evidence="1 2">
    <name type="scientific">Candidatus Phycosocius bacilliformis</name>
    <dbReference type="NCBI Taxonomy" id="1445552"/>
    <lineage>
        <taxon>Bacteria</taxon>
        <taxon>Pseudomonadati</taxon>
        <taxon>Pseudomonadota</taxon>
        <taxon>Alphaproteobacteria</taxon>
        <taxon>Caulobacterales</taxon>
        <taxon>Caulobacterales incertae sedis</taxon>
        <taxon>Candidatus Phycosocius</taxon>
    </lineage>
</organism>
<evidence type="ECO:0000313" key="2">
    <source>
        <dbReference type="Proteomes" id="UP000245086"/>
    </source>
</evidence>
<proteinExistence type="predicted"/>
<evidence type="ECO:0000313" key="1">
    <source>
        <dbReference type="EMBL" id="GBF59069.1"/>
    </source>
</evidence>
<name>A0A2P2EDC6_9PROT</name>
<sequence>MIHDCPNVSLPNQSTSNYQTPEKIDLGKALLFKEVENKSGTLKSSQIAESLIKLKVKMM</sequence>